<evidence type="ECO:0000256" key="9">
    <source>
        <dbReference type="SAM" id="MobiDB-lite"/>
    </source>
</evidence>
<keyword evidence="7" id="KW-1278">Translocase</keyword>
<name>Q18HH3_HALWD</name>
<dbReference type="SUPFAM" id="SSF52540">
    <property type="entry name" value="P-loop containing nucleoside triphosphate hydrolases"/>
    <property type="match status" value="2"/>
</dbReference>
<reference evidence="11 12" key="1">
    <citation type="journal article" date="2006" name="BMC Genomics">
        <title>The genome of the square archaeon Haloquadratum walsbyi: life at the limits of water activity.</title>
        <authorList>
            <person name="Bolhuis H.H."/>
            <person name="Palm P.P."/>
            <person name="Wende A.W."/>
            <person name="Falb M.M."/>
            <person name="Rampp M.M."/>
            <person name="Rodriguez-Valera F.F."/>
            <person name="Pfeiffer F.F."/>
            <person name="Oesterhelt D.D."/>
        </authorList>
    </citation>
    <scope>NUCLEOTIDE SEQUENCE [LARGE SCALE GENOMIC DNA]</scope>
    <source>
        <strain evidence="12">DSM 16790 / HBSQ001</strain>
    </source>
</reference>
<keyword evidence="6 11" id="KW-0067">ATP-binding</keyword>
<evidence type="ECO:0000256" key="4">
    <source>
        <dbReference type="ARBA" id="ARBA00022737"/>
    </source>
</evidence>
<dbReference type="PANTHER" id="PTHR43790:SF9">
    <property type="entry name" value="GALACTOFURANOSE TRANSPORTER ATP-BINDING PROTEIN YTFR"/>
    <property type="match status" value="1"/>
</dbReference>
<dbReference type="EMBL" id="AM180088">
    <property type="protein sequence ID" value="CAJ52566.1"/>
    <property type="molecule type" value="Genomic_DNA"/>
</dbReference>
<keyword evidence="12" id="KW-1185">Reference proteome</keyword>
<organism evidence="11 12">
    <name type="scientific">Haloquadratum walsbyi (strain DSM 16790 / HBSQ001)</name>
    <dbReference type="NCBI Taxonomy" id="362976"/>
    <lineage>
        <taxon>Archaea</taxon>
        <taxon>Methanobacteriati</taxon>
        <taxon>Methanobacteriota</taxon>
        <taxon>Stenosarchaea group</taxon>
        <taxon>Halobacteria</taxon>
        <taxon>Halobacteriales</taxon>
        <taxon>Haloferacaceae</taxon>
        <taxon>Haloquadratum</taxon>
    </lineage>
</organism>
<dbReference type="STRING" id="362976.HQ_2451A"/>
<dbReference type="InterPro" id="IPR017871">
    <property type="entry name" value="ABC_transporter-like_CS"/>
</dbReference>
<keyword evidence="5" id="KW-0547">Nucleotide-binding</keyword>
<feature type="region of interest" description="Disordered" evidence="9">
    <location>
        <begin position="498"/>
        <end position="532"/>
    </location>
</feature>
<gene>
    <name evidence="11" type="ordered locus">HQ_2451A</name>
</gene>
<dbReference type="PROSITE" id="PS00211">
    <property type="entry name" value="ABC_TRANSPORTER_1"/>
    <property type="match status" value="2"/>
</dbReference>
<keyword evidence="4" id="KW-0677">Repeat</keyword>
<evidence type="ECO:0000313" key="12">
    <source>
        <dbReference type="Proteomes" id="UP000001975"/>
    </source>
</evidence>
<dbReference type="HOGENOM" id="CLU_000604_92_0_2"/>
<keyword evidence="8" id="KW-0472">Membrane</keyword>
<evidence type="ECO:0000256" key="8">
    <source>
        <dbReference type="ARBA" id="ARBA00023136"/>
    </source>
</evidence>
<feature type="domain" description="ABC transporter" evidence="10">
    <location>
        <begin position="5"/>
        <end position="242"/>
    </location>
</feature>
<dbReference type="Pfam" id="PF00005">
    <property type="entry name" value="ABC_tran"/>
    <property type="match status" value="2"/>
</dbReference>
<dbReference type="PROSITE" id="PS50893">
    <property type="entry name" value="ABC_TRANSPORTER_2"/>
    <property type="match status" value="2"/>
</dbReference>
<dbReference type="Proteomes" id="UP000001975">
    <property type="component" value="Chromosome"/>
</dbReference>
<accession>Q18HH3</accession>
<dbReference type="SMART" id="SM00382">
    <property type="entry name" value="AAA"/>
    <property type="match status" value="1"/>
</dbReference>
<dbReference type="Gene3D" id="3.40.50.300">
    <property type="entry name" value="P-loop containing nucleotide triphosphate hydrolases"/>
    <property type="match status" value="2"/>
</dbReference>
<dbReference type="eggNOG" id="arCOG00186">
    <property type="taxonomic scope" value="Archaea"/>
</dbReference>
<dbReference type="GeneID" id="4194568"/>
<dbReference type="CDD" id="cd03216">
    <property type="entry name" value="ABC_Carb_Monos_I"/>
    <property type="match status" value="1"/>
</dbReference>
<evidence type="ECO:0000256" key="7">
    <source>
        <dbReference type="ARBA" id="ARBA00022967"/>
    </source>
</evidence>
<evidence type="ECO:0000256" key="5">
    <source>
        <dbReference type="ARBA" id="ARBA00022741"/>
    </source>
</evidence>
<evidence type="ECO:0000259" key="10">
    <source>
        <dbReference type="PROSITE" id="PS50893"/>
    </source>
</evidence>
<comment type="subcellular location">
    <subcellularLocation>
        <location evidence="1">Cell membrane</location>
        <topology evidence="1">Peripheral membrane protein</topology>
    </subcellularLocation>
</comment>
<evidence type="ECO:0000256" key="3">
    <source>
        <dbReference type="ARBA" id="ARBA00022475"/>
    </source>
</evidence>
<dbReference type="KEGG" id="hwa:HQ_2451A"/>
<keyword evidence="2" id="KW-0813">Transport</keyword>
<dbReference type="PANTHER" id="PTHR43790">
    <property type="entry name" value="CARBOHYDRATE TRANSPORT ATP-BINDING PROTEIN MG119-RELATED"/>
    <property type="match status" value="1"/>
</dbReference>
<dbReference type="GO" id="GO:0005886">
    <property type="term" value="C:plasma membrane"/>
    <property type="evidence" value="ECO:0007669"/>
    <property type="project" value="UniProtKB-SubCell"/>
</dbReference>
<dbReference type="GO" id="GO:0005524">
    <property type="term" value="F:ATP binding"/>
    <property type="evidence" value="ECO:0007669"/>
    <property type="project" value="UniProtKB-KW"/>
</dbReference>
<dbReference type="RefSeq" id="WP_011571688.1">
    <property type="nucleotide sequence ID" value="NC_008212.1"/>
</dbReference>
<protein>
    <submittedName>
        <fullName evidence="11">ABC-type transport system ATP-binding protein (Probable substrate sugar)</fullName>
    </submittedName>
</protein>
<dbReference type="InterPro" id="IPR003439">
    <property type="entry name" value="ABC_transporter-like_ATP-bd"/>
</dbReference>
<evidence type="ECO:0000313" key="11">
    <source>
        <dbReference type="EMBL" id="CAJ52566.1"/>
    </source>
</evidence>
<dbReference type="AlphaFoldDB" id="Q18HH3"/>
<feature type="domain" description="ABC transporter" evidence="10">
    <location>
        <begin position="259"/>
        <end position="503"/>
    </location>
</feature>
<evidence type="ECO:0000256" key="6">
    <source>
        <dbReference type="ARBA" id="ARBA00022840"/>
    </source>
</evidence>
<evidence type="ECO:0000256" key="1">
    <source>
        <dbReference type="ARBA" id="ARBA00004202"/>
    </source>
</evidence>
<dbReference type="CDD" id="cd03215">
    <property type="entry name" value="ABC_Carb_Monos_II"/>
    <property type="match status" value="1"/>
</dbReference>
<feature type="compositionally biased region" description="Acidic residues" evidence="9">
    <location>
        <begin position="512"/>
        <end position="523"/>
    </location>
</feature>
<dbReference type="FunFam" id="3.40.50.300:FF:000127">
    <property type="entry name" value="Ribose import ATP-binding protein RbsA"/>
    <property type="match status" value="1"/>
</dbReference>
<dbReference type="InterPro" id="IPR050107">
    <property type="entry name" value="ABC_carbohydrate_import_ATPase"/>
</dbReference>
<evidence type="ECO:0000256" key="2">
    <source>
        <dbReference type="ARBA" id="ARBA00022448"/>
    </source>
</evidence>
<dbReference type="InterPro" id="IPR027417">
    <property type="entry name" value="P-loop_NTPase"/>
</dbReference>
<sequence>METAVHLDGITKRFPDVVANDNIEFEVKQGTVHALLGENGAGKTTLMNVLYGLYEPTSGRVEVAGEERDFDSPRDAIDAGIGMIHQHFMLVDPMTVVENITLGNEPRKWGGLAVDRTAARKAVVEIAGRYGFDIDPNARIEDISVGEQQRVEILKALYRGADTLILDEPTAVLTPQEIKELFGVLEELTAQGKTIIFITHKLGEAMRAADEITVLRDGQRVDTVDAGTTTRNALAELMIGREVLLDIDRPSTETGGVVASVSDLVVDDDRGVRAVDTVDFEVCAGEILGIAGVDGNGQSELIEAITGLRAPETGTIRLLDENVTDNSRRQRIEAGMAYIPEDRQDRGVVMDFDLVGNALLGSQHSSQFQSSGRIDWDKTREHAKTIINEYDVRTPGADTSAASLSGGNQQKFIVGREFERDPEFVVASNPTRGVDVGSIEFIHERLLELREAGAAVLLVSSKLKEVQGLSDRLAVMYEGEFIDLVDPTTTTESELGLLMAGQQPDDTGGDEREGESDLTEDPTDVTTGGERV</sequence>
<keyword evidence="3" id="KW-1003">Cell membrane</keyword>
<dbReference type="InterPro" id="IPR003593">
    <property type="entry name" value="AAA+_ATPase"/>
</dbReference>
<dbReference type="GO" id="GO:0016887">
    <property type="term" value="F:ATP hydrolysis activity"/>
    <property type="evidence" value="ECO:0007669"/>
    <property type="project" value="InterPro"/>
</dbReference>
<proteinExistence type="predicted"/>